<name>A0ABT6RAT5_9BACT</name>
<keyword evidence="2 6" id="KW-0031">Aminopeptidase</keyword>
<sequence>MIYYKTQAEVELMRGSSLLVSATLAEVARILKPGMTTLEVDAIAEKFILDNKAVPNFKNYKGYPFATCISVNDAIVHGFPNDVPLKNGDVVSVDVGVYKNGFHGDSAYTFAIGSISDEVKQLLRVTKESLNLGIEKAITNNRVGDISFAIQEYTEKKHKYGVVRELVGHGLGKSLHEDPQVPNYGKRGSGQKLRDGLVIAIEPMINLGKKEVYYDDDGWTVRTKDGLPSAHYEHNVCIRKGTPDVLSSFTEIEKNEKANPHLDSSYF</sequence>
<gene>
    <name evidence="6 9" type="primary">map</name>
    <name evidence="9" type="ORF">QJ048_07825</name>
</gene>
<comment type="subunit">
    <text evidence="6">Monomer.</text>
</comment>
<evidence type="ECO:0000259" key="8">
    <source>
        <dbReference type="Pfam" id="PF00557"/>
    </source>
</evidence>
<dbReference type="PANTHER" id="PTHR43330">
    <property type="entry name" value="METHIONINE AMINOPEPTIDASE"/>
    <property type="match status" value="1"/>
</dbReference>
<dbReference type="CDD" id="cd01086">
    <property type="entry name" value="MetAP1"/>
    <property type="match status" value="1"/>
</dbReference>
<comment type="cofactor">
    <cofactor evidence="6">
        <name>Co(2+)</name>
        <dbReference type="ChEBI" id="CHEBI:48828"/>
    </cofactor>
    <cofactor evidence="6">
        <name>Zn(2+)</name>
        <dbReference type="ChEBI" id="CHEBI:29105"/>
    </cofactor>
    <cofactor evidence="6">
        <name>Mn(2+)</name>
        <dbReference type="ChEBI" id="CHEBI:29035"/>
    </cofactor>
    <cofactor evidence="6">
        <name>Fe(2+)</name>
        <dbReference type="ChEBI" id="CHEBI:29033"/>
    </cofactor>
    <text evidence="6">Binds 2 divalent metal cations per subunit. Has a high-affinity and a low affinity metal-binding site. The true nature of the physiological cofactor is under debate. The enzyme is active with cobalt, zinc, manganese or divalent iron ions. Most likely, methionine aminopeptidases function as mononuclear Fe(2+)-metalloproteases under physiological conditions, and the catalytically relevant metal-binding site has been assigned to the histidine-containing high-affinity site.</text>
</comment>
<dbReference type="InterPro" id="IPR001714">
    <property type="entry name" value="Pept_M24_MAP"/>
</dbReference>
<evidence type="ECO:0000313" key="9">
    <source>
        <dbReference type="EMBL" id="MDI3319676.1"/>
    </source>
</evidence>
<feature type="binding site" evidence="6">
    <location>
        <position position="94"/>
    </location>
    <ligand>
        <name>a divalent metal cation</name>
        <dbReference type="ChEBI" id="CHEBI:60240"/>
        <label>1</label>
    </ligand>
</feature>
<keyword evidence="4 6" id="KW-0479">Metal-binding</keyword>
<dbReference type="PRINTS" id="PR00599">
    <property type="entry name" value="MAPEPTIDASE"/>
</dbReference>
<reference evidence="9 10" key="1">
    <citation type="submission" date="2023-05" db="EMBL/GenBank/DDBJ databases">
        <title>Genome sequence of Pinibacter sp. MAH-24.</title>
        <authorList>
            <person name="Huq M.A."/>
        </authorList>
    </citation>
    <scope>NUCLEOTIDE SEQUENCE [LARGE SCALE GENOMIC DNA]</scope>
    <source>
        <strain evidence="9 10">MAH-24</strain>
    </source>
</reference>
<comment type="function">
    <text evidence="1 6">Removes the N-terminal methionine from nascent proteins. The N-terminal methionine is often cleaved when the second residue in the primary sequence is small and uncharged (Met-Ala-, Cys, Gly, Pro, Ser, Thr, or Val). Requires deformylation of the N(alpha)-formylated initiator methionine before it can be hydrolyzed.</text>
</comment>
<keyword evidence="5 6" id="KW-0378">Hydrolase</keyword>
<evidence type="ECO:0000256" key="3">
    <source>
        <dbReference type="ARBA" id="ARBA00022670"/>
    </source>
</evidence>
<keyword evidence="3 6" id="KW-0645">Protease</keyword>
<evidence type="ECO:0000256" key="7">
    <source>
        <dbReference type="RuleBase" id="RU003653"/>
    </source>
</evidence>
<dbReference type="Gene3D" id="3.90.230.10">
    <property type="entry name" value="Creatinase/methionine aminopeptidase superfamily"/>
    <property type="match status" value="1"/>
</dbReference>
<proteinExistence type="inferred from homology"/>
<evidence type="ECO:0000256" key="2">
    <source>
        <dbReference type="ARBA" id="ARBA00022438"/>
    </source>
</evidence>
<feature type="binding site" evidence="6">
    <location>
        <position position="105"/>
    </location>
    <ligand>
        <name>a divalent metal cation</name>
        <dbReference type="ChEBI" id="CHEBI:60240"/>
        <label>2</label>
        <note>catalytic</note>
    </ligand>
</feature>
<feature type="binding site" evidence="6">
    <location>
        <position position="233"/>
    </location>
    <ligand>
        <name>a divalent metal cation</name>
        <dbReference type="ChEBI" id="CHEBI:60240"/>
        <label>2</label>
        <note>catalytic</note>
    </ligand>
</feature>
<dbReference type="EC" id="3.4.11.18" evidence="6 7"/>
<dbReference type="GO" id="GO:0004239">
    <property type="term" value="F:initiator methionyl aminopeptidase activity"/>
    <property type="evidence" value="ECO:0007669"/>
    <property type="project" value="UniProtKB-EC"/>
</dbReference>
<dbReference type="NCBIfam" id="TIGR00500">
    <property type="entry name" value="met_pdase_I"/>
    <property type="match status" value="1"/>
</dbReference>
<evidence type="ECO:0000256" key="6">
    <source>
        <dbReference type="HAMAP-Rule" id="MF_01974"/>
    </source>
</evidence>
<feature type="binding site" evidence="6">
    <location>
        <position position="105"/>
    </location>
    <ligand>
        <name>a divalent metal cation</name>
        <dbReference type="ChEBI" id="CHEBI:60240"/>
        <label>1</label>
    </ligand>
</feature>
<dbReference type="Pfam" id="PF00557">
    <property type="entry name" value="Peptidase_M24"/>
    <property type="match status" value="1"/>
</dbReference>
<feature type="binding site" evidence="6">
    <location>
        <position position="202"/>
    </location>
    <ligand>
        <name>a divalent metal cation</name>
        <dbReference type="ChEBI" id="CHEBI:60240"/>
        <label>2</label>
        <note>catalytic</note>
    </ligand>
</feature>
<comment type="caution">
    <text evidence="9">The sequence shown here is derived from an EMBL/GenBank/DDBJ whole genome shotgun (WGS) entry which is preliminary data.</text>
</comment>
<feature type="binding site" evidence="6">
    <location>
        <position position="77"/>
    </location>
    <ligand>
        <name>substrate</name>
    </ligand>
</feature>
<dbReference type="PANTHER" id="PTHR43330:SF27">
    <property type="entry name" value="METHIONINE AMINOPEPTIDASE"/>
    <property type="match status" value="1"/>
</dbReference>
<keyword evidence="10" id="KW-1185">Reference proteome</keyword>
<protein>
    <recommendedName>
        <fullName evidence="6 7">Methionine aminopeptidase</fullName>
        <shortName evidence="6">MAP</shortName>
        <shortName evidence="6">MetAP</shortName>
        <ecNumber evidence="6 7">3.4.11.18</ecNumber>
    </recommendedName>
    <alternativeName>
        <fullName evidence="6">Peptidase M</fullName>
    </alternativeName>
</protein>
<dbReference type="HAMAP" id="MF_01974">
    <property type="entry name" value="MetAP_1"/>
    <property type="match status" value="1"/>
</dbReference>
<dbReference type="InterPro" id="IPR002467">
    <property type="entry name" value="Pept_M24A_MAP1"/>
</dbReference>
<dbReference type="RefSeq" id="WP_282333793.1">
    <property type="nucleotide sequence ID" value="NZ_JASBRG010000005.1"/>
</dbReference>
<feature type="binding site" evidence="6">
    <location>
        <position position="233"/>
    </location>
    <ligand>
        <name>a divalent metal cation</name>
        <dbReference type="ChEBI" id="CHEBI:60240"/>
        <label>1</label>
    </ligand>
</feature>
<evidence type="ECO:0000256" key="1">
    <source>
        <dbReference type="ARBA" id="ARBA00002521"/>
    </source>
</evidence>
<organism evidence="9 10">
    <name type="scientific">Pinibacter soli</name>
    <dbReference type="NCBI Taxonomy" id="3044211"/>
    <lineage>
        <taxon>Bacteria</taxon>
        <taxon>Pseudomonadati</taxon>
        <taxon>Bacteroidota</taxon>
        <taxon>Chitinophagia</taxon>
        <taxon>Chitinophagales</taxon>
        <taxon>Chitinophagaceae</taxon>
        <taxon>Pinibacter</taxon>
    </lineage>
</organism>
<dbReference type="InterPro" id="IPR036005">
    <property type="entry name" value="Creatinase/aminopeptidase-like"/>
</dbReference>
<dbReference type="InterPro" id="IPR000994">
    <property type="entry name" value="Pept_M24"/>
</dbReference>
<evidence type="ECO:0000313" key="10">
    <source>
        <dbReference type="Proteomes" id="UP001226434"/>
    </source>
</evidence>
<feature type="domain" description="Peptidase M24" evidence="8">
    <location>
        <begin position="11"/>
        <end position="239"/>
    </location>
</feature>
<dbReference type="SUPFAM" id="SSF55920">
    <property type="entry name" value="Creatinase/aminopeptidase"/>
    <property type="match status" value="1"/>
</dbReference>
<evidence type="ECO:0000256" key="5">
    <source>
        <dbReference type="ARBA" id="ARBA00022801"/>
    </source>
</evidence>
<feature type="binding site" evidence="6">
    <location>
        <position position="169"/>
    </location>
    <ligand>
        <name>a divalent metal cation</name>
        <dbReference type="ChEBI" id="CHEBI:60240"/>
        <label>2</label>
        <note>catalytic</note>
    </ligand>
</feature>
<feature type="binding site" evidence="6">
    <location>
        <position position="176"/>
    </location>
    <ligand>
        <name>substrate</name>
    </ligand>
</feature>
<comment type="similarity">
    <text evidence="6">Belongs to the peptidase M24A family. Methionine aminopeptidase type 1 subfamily.</text>
</comment>
<accession>A0ABT6RAT5</accession>
<evidence type="ECO:0000256" key="4">
    <source>
        <dbReference type="ARBA" id="ARBA00022723"/>
    </source>
</evidence>
<dbReference type="EMBL" id="JASBRG010000005">
    <property type="protein sequence ID" value="MDI3319676.1"/>
    <property type="molecule type" value="Genomic_DNA"/>
</dbReference>
<comment type="catalytic activity">
    <reaction evidence="6 7">
        <text>Release of N-terminal amino acids, preferentially methionine, from peptides and arylamides.</text>
        <dbReference type="EC" id="3.4.11.18"/>
    </reaction>
</comment>
<dbReference type="Proteomes" id="UP001226434">
    <property type="component" value="Unassembled WGS sequence"/>
</dbReference>